<evidence type="ECO:0000256" key="1">
    <source>
        <dbReference type="ARBA" id="ARBA00023239"/>
    </source>
</evidence>
<dbReference type="InterPro" id="IPR006680">
    <property type="entry name" value="Amidohydro-rel"/>
</dbReference>
<evidence type="ECO:0000313" key="3">
    <source>
        <dbReference type="EMBL" id="SDX52610.1"/>
    </source>
</evidence>
<name>A0A1H3CEZ3_9PSEU</name>
<evidence type="ECO:0000259" key="2">
    <source>
        <dbReference type="Pfam" id="PF04909"/>
    </source>
</evidence>
<reference evidence="3 4" key="1">
    <citation type="submission" date="2016-10" db="EMBL/GenBank/DDBJ databases">
        <authorList>
            <person name="de Groot N.N."/>
        </authorList>
    </citation>
    <scope>NUCLEOTIDE SEQUENCE [LARGE SCALE GENOMIC DNA]</scope>
    <source>
        <strain evidence="3 4">CPCC 202699</strain>
    </source>
</reference>
<evidence type="ECO:0000313" key="4">
    <source>
        <dbReference type="Proteomes" id="UP000199515"/>
    </source>
</evidence>
<dbReference type="AlphaFoldDB" id="A0A1H3CEZ3"/>
<dbReference type="Proteomes" id="UP000199515">
    <property type="component" value="Unassembled WGS sequence"/>
</dbReference>
<keyword evidence="1" id="KW-0456">Lyase</keyword>
<dbReference type="PANTHER" id="PTHR21240">
    <property type="entry name" value="2-AMINO-3-CARBOXYLMUCONATE-6-SEMIALDEHYDE DECARBOXYLASE"/>
    <property type="match status" value="1"/>
</dbReference>
<dbReference type="SUPFAM" id="SSF51556">
    <property type="entry name" value="Metallo-dependent hydrolases"/>
    <property type="match status" value="1"/>
</dbReference>
<proteinExistence type="predicted"/>
<feature type="domain" description="Amidohydrolase-related" evidence="2">
    <location>
        <begin position="46"/>
        <end position="281"/>
    </location>
</feature>
<sequence length="283" mass="31555">MRGRRAESRVVAVTAGIVDAWMQHPNERFMAAPWLESILRWTGRPREVPQVAATLAAMDEAHVGFGLLSAWHGPSGSLISNDEVARLVEAHPDRFAGVATVDLNDPMGAVREIRRCVRNLGFVAVRVVPWLWNLPPDDRRYYPVYVACVEQEIPFCTQIGHTGPLLPSEPGRPIPYLERVLLDFPELVVVGGHVGFPWMSEVLSLAMKFPNFHIDTSAYAVHRLPAELVAYMRGHGRTRVLFGSNYPMLSPARCLKNLADLQLDVEASELYLGGNAQRIFRVG</sequence>
<keyword evidence="4" id="KW-1185">Reference proteome</keyword>
<dbReference type="STRING" id="589385.SAMN05421504_10310"/>
<dbReference type="EMBL" id="FNON01000003">
    <property type="protein sequence ID" value="SDX52610.1"/>
    <property type="molecule type" value="Genomic_DNA"/>
</dbReference>
<accession>A0A1H3CEZ3</accession>
<organism evidence="3 4">
    <name type="scientific">Amycolatopsis xylanica</name>
    <dbReference type="NCBI Taxonomy" id="589385"/>
    <lineage>
        <taxon>Bacteria</taxon>
        <taxon>Bacillati</taxon>
        <taxon>Actinomycetota</taxon>
        <taxon>Actinomycetes</taxon>
        <taxon>Pseudonocardiales</taxon>
        <taxon>Pseudonocardiaceae</taxon>
        <taxon>Amycolatopsis</taxon>
    </lineage>
</organism>
<dbReference type="Gene3D" id="3.20.20.140">
    <property type="entry name" value="Metal-dependent hydrolases"/>
    <property type="match status" value="1"/>
</dbReference>
<gene>
    <name evidence="3" type="ORF">SAMN05421504_10310</name>
</gene>
<dbReference type="InterPro" id="IPR032466">
    <property type="entry name" value="Metal_Hydrolase"/>
</dbReference>
<dbReference type="GO" id="GO:0016787">
    <property type="term" value="F:hydrolase activity"/>
    <property type="evidence" value="ECO:0007669"/>
    <property type="project" value="InterPro"/>
</dbReference>
<dbReference type="Pfam" id="PF04909">
    <property type="entry name" value="Amidohydro_2"/>
    <property type="match status" value="1"/>
</dbReference>
<dbReference type="PANTHER" id="PTHR21240:SF19">
    <property type="entry name" value="CATALYTIC_ HYDROLASE"/>
    <property type="match status" value="1"/>
</dbReference>
<dbReference type="GO" id="GO:0016831">
    <property type="term" value="F:carboxy-lyase activity"/>
    <property type="evidence" value="ECO:0007669"/>
    <property type="project" value="InterPro"/>
</dbReference>
<dbReference type="InterPro" id="IPR032465">
    <property type="entry name" value="ACMSD"/>
</dbReference>
<protein>
    <recommendedName>
        <fullName evidence="2">Amidohydrolase-related domain-containing protein</fullName>
    </recommendedName>
</protein>